<protein>
    <submittedName>
        <fullName evidence="2">LysM domain-containing protein</fullName>
    </submittedName>
</protein>
<dbReference type="OrthoDB" id="2691912at2"/>
<evidence type="ECO:0000313" key="3">
    <source>
        <dbReference type="Proteomes" id="UP000279911"/>
    </source>
</evidence>
<dbReference type="Proteomes" id="UP000279911">
    <property type="component" value="Unassembled WGS sequence"/>
</dbReference>
<accession>A0A427TSY9</accession>
<proteinExistence type="predicted"/>
<dbReference type="RefSeq" id="WP_125479918.1">
    <property type="nucleotide sequence ID" value="NZ_RSFW01000012.1"/>
</dbReference>
<dbReference type="CDD" id="cd00118">
    <property type="entry name" value="LysM"/>
    <property type="match status" value="1"/>
</dbReference>
<comment type="caution">
    <text evidence="2">The sequence shown here is derived from an EMBL/GenBank/DDBJ whole genome shotgun (WGS) entry which is preliminary data.</text>
</comment>
<organism evidence="2 3">
    <name type="scientific">Mesobacillus subterraneus</name>
    <dbReference type="NCBI Taxonomy" id="285983"/>
    <lineage>
        <taxon>Bacteria</taxon>
        <taxon>Bacillati</taxon>
        <taxon>Bacillota</taxon>
        <taxon>Bacilli</taxon>
        <taxon>Bacillales</taxon>
        <taxon>Bacillaceae</taxon>
        <taxon>Mesobacillus</taxon>
    </lineage>
</organism>
<feature type="domain" description="LysM" evidence="1">
    <location>
        <begin position="53"/>
        <end position="106"/>
    </location>
</feature>
<dbReference type="InterPro" id="IPR018392">
    <property type="entry name" value="LysM"/>
</dbReference>
<sequence length="113" mass="12648">MKRLAGFLILVIVLYAIYNDISMGTLPAATSNEPETIETEKAEKQKEIDIPWFEHEVQPGDTLLSVLDSNSDSPLNVPVTKAVEDFKKLNAGTEPQKIKFGSTYKFPDYSKQN</sequence>
<gene>
    <name evidence="2" type="ORF">EJA10_10320</name>
</gene>
<dbReference type="AlphaFoldDB" id="A0A427TSY9"/>
<evidence type="ECO:0000259" key="1">
    <source>
        <dbReference type="PROSITE" id="PS51782"/>
    </source>
</evidence>
<reference evidence="3" key="1">
    <citation type="submission" date="2018-12" db="EMBL/GenBank/DDBJ databases">
        <title>Bacillus chawlae sp. nov., Bacillus glennii sp. nov., and Bacillus saganii sp. nov. Isolated from the Vehicle Assembly Building at Kennedy Space Center where the Viking Spacecraft were Assembled.</title>
        <authorList>
            <person name="Seuylemezian A."/>
            <person name="Vaishampayan P."/>
        </authorList>
    </citation>
    <scope>NUCLEOTIDE SEQUENCE [LARGE SCALE GENOMIC DNA]</scope>
    <source>
        <strain evidence="3">DSM 13966</strain>
    </source>
</reference>
<dbReference type="EMBL" id="RSFW01000012">
    <property type="protein sequence ID" value="RSD27463.1"/>
    <property type="molecule type" value="Genomic_DNA"/>
</dbReference>
<evidence type="ECO:0000313" key="2">
    <source>
        <dbReference type="EMBL" id="RSD27463.1"/>
    </source>
</evidence>
<dbReference type="PROSITE" id="PS51782">
    <property type="entry name" value="LYSM"/>
    <property type="match status" value="1"/>
</dbReference>
<name>A0A427TSY9_9BACI</name>